<name>X1TU82_9ZZZZ</name>
<dbReference type="AlphaFoldDB" id="X1TU82"/>
<comment type="caution">
    <text evidence="1">The sequence shown here is derived from an EMBL/GenBank/DDBJ whole genome shotgun (WGS) entry which is preliminary data.</text>
</comment>
<protein>
    <submittedName>
        <fullName evidence="1">Uncharacterized protein</fullName>
    </submittedName>
</protein>
<dbReference type="EMBL" id="BARW01013786">
    <property type="protein sequence ID" value="GAI83579.1"/>
    <property type="molecule type" value="Genomic_DNA"/>
</dbReference>
<gene>
    <name evidence="1" type="ORF">S12H4_24996</name>
</gene>
<evidence type="ECO:0000313" key="1">
    <source>
        <dbReference type="EMBL" id="GAI83579.1"/>
    </source>
</evidence>
<accession>X1TU82</accession>
<reference evidence="1" key="1">
    <citation type="journal article" date="2014" name="Front. Microbiol.">
        <title>High frequency of phylogenetically diverse reductive dehalogenase-homologous genes in deep subseafloor sedimentary metagenomes.</title>
        <authorList>
            <person name="Kawai M."/>
            <person name="Futagami T."/>
            <person name="Toyoda A."/>
            <person name="Takaki Y."/>
            <person name="Nishi S."/>
            <person name="Hori S."/>
            <person name="Arai W."/>
            <person name="Tsubouchi T."/>
            <person name="Morono Y."/>
            <person name="Uchiyama I."/>
            <person name="Ito T."/>
            <person name="Fujiyama A."/>
            <person name="Inagaki F."/>
            <person name="Takami H."/>
        </authorList>
    </citation>
    <scope>NUCLEOTIDE SEQUENCE</scope>
    <source>
        <strain evidence="1">Expedition CK06-06</strain>
    </source>
</reference>
<sequence>METKNEIQEVPEKVIGGGITKEIKEEPKEVIKEEPKKEEPKKVYKMELVKGLDNIFILGRGQSLGFCPVKKPDKSEYWGCNNIYKARGVDRLFIM</sequence>
<feature type="non-terminal residue" evidence="1">
    <location>
        <position position="95"/>
    </location>
</feature>
<proteinExistence type="predicted"/>
<organism evidence="1">
    <name type="scientific">marine sediment metagenome</name>
    <dbReference type="NCBI Taxonomy" id="412755"/>
    <lineage>
        <taxon>unclassified sequences</taxon>
        <taxon>metagenomes</taxon>
        <taxon>ecological metagenomes</taxon>
    </lineage>
</organism>